<dbReference type="AlphaFoldDB" id="A0A9P4MA54"/>
<keyword evidence="3" id="KW-1185">Reference proteome</keyword>
<feature type="non-terminal residue" evidence="2">
    <location>
        <position position="1"/>
    </location>
</feature>
<feature type="non-terminal residue" evidence="2">
    <location>
        <position position="142"/>
    </location>
</feature>
<evidence type="ECO:0000313" key="2">
    <source>
        <dbReference type="EMBL" id="KAF2098439.1"/>
    </source>
</evidence>
<dbReference type="SMART" id="SM00198">
    <property type="entry name" value="SCP"/>
    <property type="match status" value="1"/>
</dbReference>
<sequence>SQDLRETILAVHNKHRKYHHAPDLGWDNGLASYAQTWVNKCVFQHSGGPYGENIYAIMPGPTGSWTDATINGLNAWVYEVKNYDYNKPGFAENTGHFTQFVWKSTSKVGCAWNNVACSGQAIFMCEYSTPGNYAGEYQKNVL</sequence>
<dbReference type="PRINTS" id="PR00838">
    <property type="entry name" value="V5ALLERGEN"/>
</dbReference>
<feature type="domain" description="SCP" evidence="1">
    <location>
        <begin position="3"/>
        <end position="135"/>
    </location>
</feature>
<dbReference type="InterPro" id="IPR002413">
    <property type="entry name" value="V5_allergen-like"/>
</dbReference>
<evidence type="ECO:0000259" key="1">
    <source>
        <dbReference type="SMART" id="SM00198"/>
    </source>
</evidence>
<dbReference type="EMBL" id="ML978126">
    <property type="protein sequence ID" value="KAF2098439.1"/>
    <property type="molecule type" value="Genomic_DNA"/>
</dbReference>
<dbReference type="Gene3D" id="3.40.33.10">
    <property type="entry name" value="CAP"/>
    <property type="match status" value="1"/>
</dbReference>
<accession>A0A9P4MA54</accession>
<dbReference type="OrthoDB" id="337038at2759"/>
<dbReference type="InterPro" id="IPR014044">
    <property type="entry name" value="CAP_dom"/>
</dbReference>
<organism evidence="2 3">
    <name type="scientific">Rhizodiscina lignyota</name>
    <dbReference type="NCBI Taxonomy" id="1504668"/>
    <lineage>
        <taxon>Eukaryota</taxon>
        <taxon>Fungi</taxon>
        <taxon>Dikarya</taxon>
        <taxon>Ascomycota</taxon>
        <taxon>Pezizomycotina</taxon>
        <taxon>Dothideomycetes</taxon>
        <taxon>Pleosporomycetidae</taxon>
        <taxon>Aulographales</taxon>
        <taxon>Rhizodiscinaceae</taxon>
        <taxon>Rhizodiscina</taxon>
    </lineage>
</organism>
<name>A0A9P4MA54_9PEZI</name>
<proteinExistence type="predicted"/>
<dbReference type="SUPFAM" id="SSF55797">
    <property type="entry name" value="PR-1-like"/>
    <property type="match status" value="1"/>
</dbReference>
<dbReference type="InterPro" id="IPR035940">
    <property type="entry name" value="CAP_sf"/>
</dbReference>
<dbReference type="PANTHER" id="PTHR10334">
    <property type="entry name" value="CYSTEINE-RICH SECRETORY PROTEIN-RELATED"/>
    <property type="match status" value="1"/>
</dbReference>
<dbReference type="InterPro" id="IPR001283">
    <property type="entry name" value="CRISP-related"/>
</dbReference>
<comment type="caution">
    <text evidence="2">The sequence shown here is derived from an EMBL/GenBank/DDBJ whole genome shotgun (WGS) entry which is preliminary data.</text>
</comment>
<dbReference type="PRINTS" id="PR00837">
    <property type="entry name" value="V5TPXLIKE"/>
</dbReference>
<dbReference type="Proteomes" id="UP000799772">
    <property type="component" value="Unassembled WGS sequence"/>
</dbReference>
<evidence type="ECO:0000313" key="3">
    <source>
        <dbReference type="Proteomes" id="UP000799772"/>
    </source>
</evidence>
<dbReference type="Pfam" id="PF00188">
    <property type="entry name" value="CAP"/>
    <property type="match status" value="1"/>
</dbReference>
<gene>
    <name evidence="2" type="ORF">NA57DRAFT_16523</name>
</gene>
<protein>
    <submittedName>
        <fullName evidence="2">PR-1-like protein</fullName>
    </submittedName>
</protein>
<reference evidence="2" key="1">
    <citation type="journal article" date="2020" name="Stud. Mycol.">
        <title>101 Dothideomycetes genomes: a test case for predicting lifestyles and emergence of pathogens.</title>
        <authorList>
            <person name="Haridas S."/>
            <person name="Albert R."/>
            <person name="Binder M."/>
            <person name="Bloem J."/>
            <person name="Labutti K."/>
            <person name="Salamov A."/>
            <person name="Andreopoulos B."/>
            <person name="Baker S."/>
            <person name="Barry K."/>
            <person name="Bills G."/>
            <person name="Bluhm B."/>
            <person name="Cannon C."/>
            <person name="Castanera R."/>
            <person name="Culley D."/>
            <person name="Daum C."/>
            <person name="Ezra D."/>
            <person name="Gonzalez J."/>
            <person name="Henrissat B."/>
            <person name="Kuo A."/>
            <person name="Liang C."/>
            <person name="Lipzen A."/>
            <person name="Lutzoni F."/>
            <person name="Magnuson J."/>
            <person name="Mondo S."/>
            <person name="Nolan M."/>
            <person name="Ohm R."/>
            <person name="Pangilinan J."/>
            <person name="Park H.-J."/>
            <person name="Ramirez L."/>
            <person name="Alfaro M."/>
            <person name="Sun H."/>
            <person name="Tritt A."/>
            <person name="Yoshinaga Y."/>
            <person name="Zwiers L.-H."/>
            <person name="Turgeon B."/>
            <person name="Goodwin S."/>
            <person name="Spatafora J."/>
            <person name="Crous P."/>
            <person name="Grigoriev I."/>
        </authorList>
    </citation>
    <scope>NUCLEOTIDE SEQUENCE</scope>
    <source>
        <strain evidence="2">CBS 133067</strain>
    </source>
</reference>